<comment type="caution">
    <text evidence="2">The sequence shown here is derived from an EMBL/GenBank/DDBJ whole genome shotgun (WGS) entry which is preliminary data.</text>
</comment>
<dbReference type="EMBL" id="BAABDG010000003">
    <property type="protein sequence ID" value="GAA3896386.1"/>
    <property type="molecule type" value="Genomic_DNA"/>
</dbReference>
<reference evidence="3" key="1">
    <citation type="journal article" date="2019" name="Int. J. Syst. Evol. Microbiol.">
        <title>The Global Catalogue of Microorganisms (GCM) 10K type strain sequencing project: providing services to taxonomists for standard genome sequencing and annotation.</title>
        <authorList>
            <consortium name="The Broad Institute Genomics Platform"/>
            <consortium name="The Broad Institute Genome Sequencing Center for Infectious Disease"/>
            <person name="Wu L."/>
            <person name="Ma J."/>
        </authorList>
    </citation>
    <scope>NUCLEOTIDE SEQUENCE [LARGE SCALE GENOMIC DNA]</scope>
    <source>
        <strain evidence="3">JCM 17201</strain>
    </source>
</reference>
<keyword evidence="3" id="KW-1185">Reference proteome</keyword>
<dbReference type="Proteomes" id="UP001499994">
    <property type="component" value="Unassembled WGS sequence"/>
</dbReference>
<evidence type="ECO:0000259" key="1">
    <source>
        <dbReference type="Pfam" id="PF12528"/>
    </source>
</evidence>
<accession>A0ABP7L7N3</accession>
<gene>
    <name evidence="2" type="ORF">GCM10022405_22030</name>
</gene>
<evidence type="ECO:0000313" key="2">
    <source>
        <dbReference type="EMBL" id="GAA3896386.1"/>
    </source>
</evidence>
<organism evidence="2 3">
    <name type="scientific">Gibbsiella dentisursi</name>
    <dbReference type="NCBI Taxonomy" id="796890"/>
    <lineage>
        <taxon>Bacteria</taxon>
        <taxon>Pseudomonadati</taxon>
        <taxon>Pseudomonadota</taxon>
        <taxon>Gammaproteobacteria</taxon>
        <taxon>Enterobacterales</taxon>
        <taxon>Yersiniaceae</taxon>
        <taxon>Gibbsiella</taxon>
    </lineage>
</organism>
<dbReference type="Pfam" id="PF12528">
    <property type="entry name" value="T2SSppdC"/>
    <property type="match status" value="1"/>
</dbReference>
<evidence type="ECO:0000313" key="3">
    <source>
        <dbReference type="Proteomes" id="UP001499994"/>
    </source>
</evidence>
<name>A0ABP7L7N3_9GAMM</name>
<protein>
    <recommendedName>
        <fullName evidence="1">Prepilin peptidase dependent protein C-like C-terminal domain-containing protein</fullName>
    </recommendedName>
</protein>
<dbReference type="InterPro" id="IPR022204">
    <property type="entry name" value="PpdC-like_C"/>
</dbReference>
<sequence>MLAALLFAVSLLGLLQYQQVLLQGFQRQWQYRQAWALAHRQLESVAASGQTENAAPLPTGWQADIQRVIVDPPCQRVVVRIRTPLRQEAALSRWFCSPG</sequence>
<proteinExistence type="predicted"/>
<feature type="domain" description="Prepilin peptidase dependent protein C-like C-terminal" evidence="1">
    <location>
        <begin position="17"/>
        <end position="97"/>
    </location>
</feature>